<accession>A0A0F9L783</accession>
<dbReference type="AlphaFoldDB" id="A0A0F9L783"/>
<comment type="caution">
    <text evidence="1">The sequence shown here is derived from an EMBL/GenBank/DDBJ whole genome shotgun (WGS) entry which is preliminary data.</text>
</comment>
<gene>
    <name evidence="1" type="ORF">LCGC14_1236200</name>
</gene>
<sequence length="46" mass="5779">MKEEVYEKINDDLPENLRDDIKKYGLENYRKKYLVELLILKMDRRF</sequence>
<proteinExistence type="predicted"/>
<protein>
    <submittedName>
        <fullName evidence="1">Uncharacterized protein</fullName>
    </submittedName>
</protein>
<name>A0A0F9L783_9ZZZZ</name>
<reference evidence="1" key="1">
    <citation type="journal article" date="2015" name="Nature">
        <title>Complex archaea that bridge the gap between prokaryotes and eukaryotes.</title>
        <authorList>
            <person name="Spang A."/>
            <person name="Saw J.H."/>
            <person name="Jorgensen S.L."/>
            <person name="Zaremba-Niedzwiedzka K."/>
            <person name="Martijn J."/>
            <person name="Lind A.E."/>
            <person name="van Eijk R."/>
            <person name="Schleper C."/>
            <person name="Guy L."/>
            <person name="Ettema T.J."/>
        </authorList>
    </citation>
    <scope>NUCLEOTIDE SEQUENCE</scope>
</reference>
<dbReference type="EMBL" id="LAZR01006642">
    <property type="protein sequence ID" value="KKM90684.1"/>
    <property type="molecule type" value="Genomic_DNA"/>
</dbReference>
<organism evidence="1">
    <name type="scientific">marine sediment metagenome</name>
    <dbReference type="NCBI Taxonomy" id="412755"/>
    <lineage>
        <taxon>unclassified sequences</taxon>
        <taxon>metagenomes</taxon>
        <taxon>ecological metagenomes</taxon>
    </lineage>
</organism>
<evidence type="ECO:0000313" key="1">
    <source>
        <dbReference type="EMBL" id="KKM90684.1"/>
    </source>
</evidence>